<dbReference type="GO" id="GO:0043814">
    <property type="term" value="F:phospholactate guanylyltransferase activity"/>
    <property type="evidence" value="ECO:0007669"/>
    <property type="project" value="InterPro"/>
</dbReference>
<name>A0A173LPQ0_9ACTN</name>
<dbReference type="Pfam" id="PF01983">
    <property type="entry name" value="CofC"/>
    <property type="match status" value="1"/>
</dbReference>
<proteinExistence type="predicted"/>
<dbReference type="KEGG" id="dtm:BJL86_1921"/>
<dbReference type="InterPro" id="IPR029044">
    <property type="entry name" value="Nucleotide-diphossugar_trans"/>
</dbReference>
<dbReference type="InterPro" id="IPR002835">
    <property type="entry name" value="CofC"/>
</dbReference>
<evidence type="ECO:0000256" key="1">
    <source>
        <dbReference type="ARBA" id="ARBA00022679"/>
    </source>
</evidence>
<sequence>MLRSAAEPPTAPRVGGQWAVVVPAKSLSRAKSRMTAELSDPARRLLVRAMLLDVLAASLRCPVVDVVAVVTADRELASLAAGAGARVLAEFDEPSAEPLVVSGGDQTFRYAAAVGLSWARKSPAPYARVAVLASDLPGITIGELDSALDAASSVDRGFVPDADEAGTTLATFNANCEVADDIRTFFGPNSAREFASSGAHDLASGARWNGLRRDVDSIAHLGSISDLGEHTRQVVDSWLADVPNTHAPRSLGKMKG</sequence>
<organism evidence="5 6">
    <name type="scientific">Dietzia timorensis</name>
    <dbReference type="NCBI Taxonomy" id="499555"/>
    <lineage>
        <taxon>Bacteria</taxon>
        <taxon>Bacillati</taxon>
        <taxon>Actinomycetota</taxon>
        <taxon>Actinomycetes</taxon>
        <taxon>Mycobacteriales</taxon>
        <taxon>Dietziaceae</taxon>
        <taxon>Dietzia</taxon>
    </lineage>
</organism>
<dbReference type="GO" id="GO:0005525">
    <property type="term" value="F:GTP binding"/>
    <property type="evidence" value="ECO:0007669"/>
    <property type="project" value="UniProtKB-KW"/>
</dbReference>
<dbReference type="Proteomes" id="UP000186104">
    <property type="component" value="Chromosome"/>
</dbReference>
<accession>A0A173LPQ0</accession>
<dbReference type="STRING" id="499555.BJL86_1921"/>
<dbReference type="OrthoDB" id="9151145at2"/>
<dbReference type="EMBL" id="CP015961">
    <property type="protein sequence ID" value="ANI92692.1"/>
    <property type="molecule type" value="Genomic_DNA"/>
</dbReference>
<keyword evidence="3" id="KW-0547">Nucleotide-binding</keyword>
<dbReference type="NCBIfam" id="TIGR03552">
    <property type="entry name" value="F420_cofC"/>
    <property type="match status" value="1"/>
</dbReference>
<evidence type="ECO:0000256" key="4">
    <source>
        <dbReference type="ARBA" id="ARBA00023134"/>
    </source>
</evidence>
<dbReference type="Gene3D" id="3.90.550.10">
    <property type="entry name" value="Spore Coat Polysaccharide Biosynthesis Protein SpsA, Chain A"/>
    <property type="match status" value="1"/>
</dbReference>
<reference evidence="5 6" key="1">
    <citation type="submission" date="2016-06" db="EMBL/GenBank/DDBJ databases">
        <title>Complete genome sequence of a saline-alkali tolerant type strain Dietzia timorensis ID05-A0528T.</title>
        <authorList>
            <person name="Wu X."/>
        </authorList>
    </citation>
    <scope>NUCLEOTIDE SEQUENCE [LARGE SCALE GENOMIC DNA]</scope>
    <source>
        <strain evidence="5 6">ID05-A0528</strain>
    </source>
</reference>
<keyword evidence="4" id="KW-0342">GTP-binding</keyword>
<evidence type="ECO:0000256" key="2">
    <source>
        <dbReference type="ARBA" id="ARBA00022695"/>
    </source>
</evidence>
<dbReference type="AlphaFoldDB" id="A0A173LPQ0"/>
<keyword evidence="1 5" id="KW-0808">Transferase</keyword>
<dbReference type="RefSeq" id="WP_082908668.1">
    <property type="nucleotide sequence ID" value="NZ_CP015961.1"/>
</dbReference>
<evidence type="ECO:0000256" key="3">
    <source>
        <dbReference type="ARBA" id="ARBA00022741"/>
    </source>
</evidence>
<dbReference type="PANTHER" id="PTHR40392">
    <property type="entry name" value="2-PHOSPHO-L-LACTATE GUANYLYLTRANSFERASE"/>
    <property type="match status" value="1"/>
</dbReference>
<gene>
    <name evidence="5" type="ORF">BJL86_1921</name>
</gene>
<evidence type="ECO:0000313" key="5">
    <source>
        <dbReference type="EMBL" id="ANI92692.1"/>
    </source>
</evidence>
<keyword evidence="2 5" id="KW-0548">Nucleotidyltransferase</keyword>
<dbReference type="PANTHER" id="PTHR40392:SF1">
    <property type="entry name" value="2-PHOSPHO-L-LACTATE GUANYLYLTRANSFERASE"/>
    <property type="match status" value="1"/>
</dbReference>
<protein>
    <submittedName>
        <fullName evidence="5">2-phospho-L-lactate guanylyltransferase</fullName>
    </submittedName>
</protein>
<dbReference type="SUPFAM" id="SSF53448">
    <property type="entry name" value="Nucleotide-diphospho-sugar transferases"/>
    <property type="match status" value="1"/>
</dbReference>
<keyword evidence="6" id="KW-1185">Reference proteome</keyword>
<evidence type="ECO:0000313" key="6">
    <source>
        <dbReference type="Proteomes" id="UP000186104"/>
    </source>
</evidence>